<dbReference type="InterPro" id="IPR026992">
    <property type="entry name" value="DIOX_N"/>
</dbReference>
<dbReference type="Pfam" id="PF14226">
    <property type="entry name" value="DIOX_N"/>
    <property type="match status" value="1"/>
</dbReference>
<evidence type="ECO:0000313" key="4">
    <source>
        <dbReference type="Proteomes" id="UP000070544"/>
    </source>
</evidence>
<dbReference type="OrthoDB" id="288590at2759"/>
<name>A0A139AAL6_GONPJ</name>
<dbReference type="STRING" id="1344416.A0A139AAL6"/>
<dbReference type="InterPro" id="IPR050231">
    <property type="entry name" value="Iron_ascorbate_oxido_reductase"/>
</dbReference>
<evidence type="ECO:0000313" key="3">
    <source>
        <dbReference type="EMBL" id="KXS13748.1"/>
    </source>
</evidence>
<dbReference type="Proteomes" id="UP000070544">
    <property type="component" value="Unassembled WGS sequence"/>
</dbReference>
<sequence length="330" mass="35643">MTVSFVIPTVDVSVLRNPSPSPSDLAPIAAQIRSACTTSGFFQITNHTMDAALVAKAFEYSRKFFSLPLDSKLAAKGQMNGYEPMGANAAAKGTLPDAKESYFVGEEGRSMSDMGIGGNVWPTDPSLPEDFKSTILAYRSQVQALSFKLYSVIALSLDLRADFFDEFLKGDASAARFLHYPPTPQDAGGRQKGIGAHTDYGGLTLLIQDGVGGLQIHPTGSLDDDDAWQDVPPVTVPSGAPPAIVCNIGDFLQLWTNGLYRSTVHRVINLSGKERYSIAYFANGGMDNEVEPIEKCVELTGGKKLFEKVTAKKHIFGRFKQSFADAQKST</sequence>
<keyword evidence="1" id="KW-0408">Iron</keyword>
<dbReference type="EMBL" id="KQ965775">
    <property type="protein sequence ID" value="KXS13748.1"/>
    <property type="molecule type" value="Genomic_DNA"/>
</dbReference>
<dbReference type="InterPro" id="IPR027443">
    <property type="entry name" value="IPNS-like_sf"/>
</dbReference>
<dbReference type="OMA" id="YKETFAR"/>
<evidence type="ECO:0000256" key="1">
    <source>
        <dbReference type="RuleBase" id="RU003682"/>
    </source>
</evidence>
<dbReference type="SUPFAM" id="SSF51197">
    <property type="entry name" value="Clavaminate synthase-like"/>
    <property type="match status" value="1"/>
</dbReference>
<dbReference type="InterPro" id="IPR005123">
    <property type="entry name" value="Oxoglu/Fe-dep_dioxygenase_dom"/>
</dbReference>
<dbReference type="GO" id="GO:0046872">
    <property type="term" value="F:metal ion binding"/>
    <property type="evidence" value="ECO:0007669"/>
    <property type="project" value="UniProtKB-KW"/>
</dbReference>
<feature type="domain" description="Fe2OG dioxygenase" evidence="2">
    <location>
        <begin position="171"/>
        <end position="284"/>
    </location>
</feature>
<keyword evidence="1" id="KW-0479">Metal-binding</keyword>
<dbReference type="Gene3D" id="2.60.120.330">
    <property type="entry name" value="B-lactam Antibiotic, Isopenicillin N Synthase, Chain"/>
    <property type="match status" value="1"/>
</dbReference>
<protein>
    <submittedName>
        <fullName evidence="3">Putative 2OG-Fe(II) oxygenase family oxidoreductase</fullName>
    </submittedName>
</protein>
<dbReference type="GO" id="GO:0016491">
    <property type="term" value="F:oxidoreductase activity"/>
    <property type="evidence" value="ECO:0007669"/>
    <property type="project" value="UniProtKB-KW"/>
</dbReference>
<dbReference type="PROSITE" id="PS51471">
    <property type="entry name" value="FE2OG_OXY"/>
    <property type="match status" value="1"/>
</dbReference>
<reference evidence="3 4" key="1">
    <citation type="journal article" date="2015" name="Genome Biol. Evol.">
        <title>Phylogenomic analyses indicate that early fungi evolved digesting cell walls of algal ancestors of land plants.</title>
        <authorList>
            <person name="Chang Y."/>
            <person name="Wang S."/>
            <person name="Sekimoto S."/>
            <person name="Aerts A.L."/>
            <person name="Choi C."/>
            <person name="Clum A."/>
            <person name="LaButti K.M."/>
            <person name="Lindquist E.A."/>
            <person name="Yee Ngan C."/>
            <person name="Ohm R.A."/>
            <person name="Salamov A.A."/>
            <person name="Grigoriev I.V."/>
            <person name="Spatafora J.W."/>
            <person name="Berbee M.L."/>
        </authorList>
    </citation>
    <scope>NUCLEOTIDE SEQUENCE [LARGE SCALE GENOMIC DNA]</scope>
    <source>
        <strain evidence="3 4">JEL478</strain>
    </source>
</reference>
<organism evidence="3 4">
    <name type="scientific">Gonapodya prolifera (strain JEL478)</name>
    <name type="common">Monoblepharis prolifera</name>
    <dbReference type="NCBI Taxonomy" id="1344416"/>
    <lineage>
        <taxon>Eukaryota</taxon>
        <taxon>Fungi</taxon>
        <taxon>Fungi incertae sedis</taxon>
        <taxon>Chytridiomycota</taxon>
        <taxon>Chytridiomycota incertae sedis</taxon>
        <taxon>Monoblepharidomycetes</taxon>
        <taxon>Monoblepharidales</taxon>
        <taxon>Gonapodyaceae</taxon>
        <taxon>Gonapodya</taxon>
    </lineage>
</organism>
<dbReference type="AlphaFoldDB" id="A0A139AAL6"/>
<dbReference type="InterPro" id="IPR044861">
    <property type="entry name" value="IPNS-like_FE2OG_OXY"/>
</dbReference>
<keyword evidence="1" id="KW-0560">Oxidoreductase</keyword>
<proteinExistence type="inferred from homology"/>
<dbReference type="PRINTS" id="PR00682">
    <property type="entry name" value="IPNSYNTHASE"/>
</dbReference>
<keyword evidence="4" id="KW-1185">Reference proteome</keyword>
<accession>A0A139AAL6</accession>
<evidence type="ECO:0000259" key="2">
    <source>
        <dbReference type="PROSITE" id="PS51471"/>
    </source>
</evidence>
<comment type="similarity">
    <text evidence="1">Belongs to the iron/ascorbate-dependent oxidoreductase family.</text>
</comment>
<dbReference type="Pfam" id="PF03171">
    <property type="entry name" value="2OG-FeII_Oxy"/>
    <property type="match status" value="1"/>
</dbReference>
<dbReference type="PANTHER" id="PTHR47990">
    <property type="entry name" value="2-OXOGLUTARATE (2OG) AND FE(II)-DEPENDENT OXYGENASE SUPERFAMILY PROTEIN-RELATED"/>
    <property type="match status" value="1"/>
</dbReference>
<gene>
    <name evidence="3" type="ORF">M427DRAFT_500039</name>
</gene>